<proteinExistence type="predicted"/>
<dbReference type="Gene3D" id="3.80.10.10">
    <property type="entry name" value="Ribonuclease Inhibitor"/>
    <property type="match status" value="1"/>
</dbReference>
<dbReference type="Pfam" id="PF00646">
    <property type="entry name" value="F-box"/>
    <property type="match status" value="1"/>
</dbReference>
<evidence type="ECO:0000259" key="2">
    <source>
        <dbReference type="PROSITE" id="PS50181"/>
    </source>
</evidence>
<dbReference type="InterPro" id="IPR036047">
    <property type="entry name" value="F-box-like_dom_sf"/>
</dbReference>
<dbReference type="AlphaFoldDB" id="A0ABC9C0S8"/>
<dbReference type="InterPro" id="IPR001810">
    <property type="entry name" value="F-box_dom"/>
</dbReference>
<evidence type="ECO:0000313" key="4">
    <source>
        <dbReference type="Proteomes" id="UP001497457"/>
    </source>
</evidence>
<dbReference type="PANTHER" id="PTHR34223">
    <property type="entry name" value="OS11G0201299 PROTEIN"/>
    <property type="match status" value="1"/>
</dbReference>
<feature type="compositionally biased region" description="Basic and acidic residues" evidence="1">
    <location>
        <begin position="1"/>
        <end position="10"/>
    </location>
</feature>
<protein>
    <recommendedName>
        <fullName evidence="2">F-box domain-containing protein</fullName>
    </recommendedName>
</protein>
<dbReference type="Gene3D" id="1.20.1280.50">
    <property type="match status" value="1"/>
</dbReference>
<dbReference type="InterPro" id="IPR032675">
    <property type="entry name" value="LRR_dom_sf"/>
</dbReference>
<reference evidence="4" key="1">
    <citation type="submission" date="2024-06" db="EMBL/GenBank/DDBJ databases">
        <authorList>
            <person name="Ryan C."/>
        </authorList>
    </citation>
    <scope>NUCLEOTIDE SEQUENCE [LARGE SCALE GENOMIC DNA]</scope>
</reference>
<accession>A0ABC9C0S8</accession>
<reference evidence="3 4" key="2">
    <citation type="submission" date="2024-10" db="EMBL/GenBank/DDBJ databases">
        <authorList>
            <person name="Ryan C."/>
        </authorList>
    </citation>
    <scope>NUCLEOTIDE SEQUENCE [LARGE SCALE GENOMIC DNA]</scope>
</reference>
<evidence type="ECO:0000313" key="3">
    <source>
        <dbReference type="EMBL" id="CAL5010055.1"/>
    </source>
</evidence>
<dbReference type="SUPFAM" id="SSF81383">
    <property type="entry name" value="F-box domain"/>
    <property type="match status" value="1"/>
</dbReference>
<feature type="region of interest" description="Disordered" evidence="1">
    <location>
        <begin position="1"/>
        <end position="23"/>
    </location>
</feature>
<dbReference type="Proteomes" id="UP001497457">
    <property type="component" value="Chromosome 28b"/>
</dbReference>
<dbReference type="EMBL" id="OZ075138">
    <property type="protein sequence ID" value="CAL5010055.1"/>
    <property type="molecule type" value="Genomic_DNA"/>
</dbReference>
<dbReference type="InterPro" id="IPR053781">
    <property type="entry name" value="F-box_AtFBL13-like"/>
</dbReference>
<name>A0ABC9C0S8_9POAL</name>
<dbReference type="PANTHER" id="PTHR34223:SF66">
    <property type="entry name" value="F-BOX DOMAIN-CONTAINING PROTEIN"/>
    <property type="match status" value="1"/>
</dbReference>
<dbReference type="SMART" id="SM00256">
    <property type="entry name" value="FBOX"/>
    <property type="match status" value="1"/>
</dbReference>
<dbReference type="CDD" id="cd22160">
    <property type="entry name" value="F-box_AtFBL13-like"/>
    <property type="match status" value="1"/>
</dbReference>
<dbReference type="InterPro" id="IPR053197">
    <property type="entry name" value="F-box_SCFL_complex_component"/>
</dbReference>
<keyword evidence="4" id="KW-1185">Reference proteome</keyword>
<dbReference type="Pfam" id="PF23622">
    <property type="entry name" value="LRR_At1g61320_AtMIF1"/>
    <property type="match status" value="1"/>
</dbReference>
<feature type="domain" description="F-box" evidence="2">
    <location>
        <begin position="28"/>
        <end position="64"/>
    </location>
</feature>
<organism evidence="3 4">
    <name type="scientific">Urochloa decumbens</name>
    <dbReference type="NCBI Taxonomy" id="240449"/>
    <lineage>
        <taxon>Eukaryota</taxon>
        <taxon>Viridiplantae</taxon>
        <taxon>Streptophyta</taxon>
        <taxon>Embryophyta</taxon>
        <taxon>Tracheophyta</taxon>
        <taxon>Spermatophyta</taxon>
        <taxon>Magnoliopsida</taxon>
        <taxon>Liliopsida</taxon>
        <taxon>Poales</taxon>
        <taxon>Poaceae</taxon>
        <taxon>PACMAD clade</taxon>
        <taxon>Panicoideae</taxon>
        <taxon>Panicodae</taxon>
        <taxon>Paniceae</taxon>
        <taxon>Melinidinae</taxon>
        <taxon>Urochloa</taxon>
    </lineage>
</organism>
<gene>
    <name evidence="3" type="ORF">URODEC1_LOCUS69822</name>
</gene>
<dbReference type="PROSITE" id="PS50181">
    <property type="entry name" value="FBOX"/>
    <property type="match status" value="1"/>
</dbReference>
<sequence>MPLSPIHKEGQTTMCRSGGKRAKATDAGDRISSLPDEMLHHVISFLPARDAVRTCVLSPRWRNLWASARRLNVDTVGFTSHTGFVKFVTALLLSRGCRPLLSFWLDADGPGIYLENFRDTAYLWIYHALRSNVETLGIVDHNQKVYNVVVDMPAFQLHRCPLISSCLKKLHLCNVYIDNDVMKKLFSGCPALEDLEMRDFEIFDTEFSSATLTNLSIDYVNFPALEDYEYFEDIVINMPSLVSLHIGSLLCSKPILVEVQSLEIASVSIGHPQKVTFADACGILGALSNVKNLELLFPCSVVGEYSLQRDMQLFQVVFTNLTTLRLSDWCLHDGCQALLYLLAHSPNLEKLTLKLMKHGLYDRHWWYPSAAVVRDSTPFSCEKLKKIEIMYPVGDRGVEILVMKLFANIISPPEINIKPY</sequence>
<dbReference type="InterPro" id="IPR055357">
    <property type="entry name" value="LRR_At1g61320_AtMIF1"/>
</dbReference>
<dbReference type="SUPFAM" id="SSF52047">
    <property type="entry name" value="RNI-like"/>
    <property type="match status" value="1"/>
</dbReference>
<evidence type="ECO:0000256" key="1">
    <source>
        <dbReference type="SAM" id="MobiDB-lite"/>
    </source>
</evidence>